<reference evidence="2" key="1">
    <citation type="submission" date="2017-01" db="EMBL/GenBank/DDBJ databases">
        <authorList>
            <person name="Brunel B."/>
        </authorList>
    </citation>
    <scope>NUCLEOTIDE SEQUENCE [LARGE SCALE GENOMIC DNA]</scope>
</reference>
<dbReference type="InterPro" id="IPR002636">
    <property type="entry name" value="DUF29"/>
</dbReference>
<dbReference type="STRING" id="1631249.BQ8794_140086"/>
<name>A0A1R3V232_9HYPH</name>
<evidence type="ECO:0000313" key="2">
    <source>
        <dbReference type="Proteomes" id="UP000188388"/>
    </source>
</evidence>
<protein>
    <recommendedName>
        <fullName evidence="3">DUF29 domain-containing protein</fullName>
    </recommendedName>
</protein>
<dbReference type="EMBL" id="FTPD01000006">
    <property type="protein sequence ID" value="SIT53941.1"/>
    <property type="molecule type" value="Genomic_DNA"/>
</dbReference>
<dbReference type="PANTHER" id="PTHR34235">
    <property type="entry name" value="SLR1203 PROTEIN-RELATED"/>
    <property type="match status" value="1"/>
</dbReference>
<proteinExistence type="predicted"/>
<gene>
    <name evidence="1" type="ORF">BQ8794_140086</name>
</gene>
<evidence type="ECO:0000313" key="1">
    <source>
        <dbReference type="EMBL" id="SIT53941.1"/>
    </source>
</evidence>
<organism evidence="1 2">
    <name type="scientific">Mesorhizobium prunaredense</name>
    <dbReference type="NCBI Taxonomy" id="1631249"/>
    <lineage>
        <taxon>Bacteria</taxon>
        <taxon>Pseudomonadati</taxon>
        <taxon>Pseudomonadota</taxon>
        <taxon>Alphaproteobacteria</taxon>
        <taxon>Hyphomicrobiales</taxon>
        <taxon>Phyllobacteriaceae</taxon>
        <taxon>Mesorhizobium</taxon>
    </lineage>
</organism>
<evidence type="ECO:0008006" key="3">
    <source>
        <dbReference type="Google" id="ProtNLM"/>
    </source>
</evidence>
<sequence length="186" mass="21532">MPGSDLTRPVIGLASKTAHYAVMNKIQIQRRHKSTPYETDYAQWCAEQGALLREGRLSDLDRENLAEEIESLGRSDKREIETRLSTLLLHLLKWQFQAERRKTGWLLTIREQRHQIKKLINESPSLKAYPRKQLASEFEFARLKAADETGLPEKDFPADCPYQIADVLDHDFFPGAPWTSDQLVRE</sequence>
<dbReference type="Pfam" id="PF01724">
    <property type="entry name" value="DUF29"/>
    <property type="match status" value="1"/>
</dbReference>
<dbReference type="Gene3D" id="1.20.1220.20">
    <property type="entry name" value="Uncharcterised protein PF01724"/>
    <property type="match status" value="1"/>
</dbReference>
<accession>A0A1R3V232</accession>
<dbReference type="AlphaFoldDB" id="A0A1R3V232"/>
<keyword evidence="2" id="KW-1185">Reference proteome</keyword>
<dbReference type="Proteomes" id="UP000188388">
    <property type="component" value="Unassembled WGS sequence"/>
</dbReference>